<dbReference type="AlphaFoldDB" id="A0AAW1NJ86"/>
<feature type="compositionally biased region" description="Low complexity" evidence="1">
    <location>
        <begin position="190"/>
        <end position="199"/>
    </location>
</feature>
<sequence>MGTCISKCNPKKNSQKTHKNVTKTQNECKCQCNEQNNTNLVQDKIVISQMPISSPSKISSSYSNSNYPTSNSSSSSCSLVSSASSLVSYSSKSTVNSKLGSSVNENPRLIRPDYLPIKVNNSKRSSLPIKSHISVKNPNGPSPQKLTRPLAQKRPRSSSPGNITRQKSFRLESEPESESNKLVPINGTYSRPISPSPSRRFTRETTIGQSRNFTNSMRRENCYVKPPSPRRINGGSRRYNRSNNNNNNNNNSSSNNNINNNNNSNNLMIKNEEGMKMVNSKIQELAIGGLSTQDIDMMPLEDAQNPHIALDCFIFL</sequence>
<feature type="compositionally biased region" description="Low complexity" evidence="1">
    <location>
        <begin position="230"/>
        <end position="266"/>
    </location>
</feature>
<feature type="compositionally biased region" description="Polar residues" evidence="1">
    <location>
        <begin position="157"/>
        <end position="166"/>
    </location>
</feature>
<evidence type="ECO:0000313" key="2">
    <source>
        <dbReference type="EMBL" id="KAK9757490.1"/>
    </source>
</evidence>
<evidence type="ECO:0000256" key="1">
    <source>
        <dbReference type="SAM" id="MobiDB-lite"/>
    </source>
</evidence>
<reference evidence="2" key="1">
    <citation type="submission" date="2024-03" db="EMBL/GenBank/DDBJ databases">
        <title>WGS assembly of Saponaria officinalis var. Norfolk2.</title>
        <authorList>
            <person name="Jenkins J."/>
            <person name="Shu S."/>
            <person name="Grimwood J."/>
            <person name="Barry K."/>
            <person name="Goodstein D."/>
            <person name="Schmutz J."/>
            <person name="Leebens-Mack J."/>
            <person name="Osbourn A."/>
        </authorList>
    </citation>
    <scope>NUCLEOTIDE SEQUENCE [LARGE SCALE GENOMIC DNA]</scope>
    <source>
        <strain evidence="2">JIC</strain>
    </source>
</reference>
<accession>A0AAW1NJ86</accession>
<dbReference type="PANTHER" id="PTHR33871">
    <property type="entry name" value="OS05G0503100 PROTEIN-RELATED"/>
    <property type="match status" value="1"/>
</dbReference>
<feature type="compositionally biased region" description="Polar residues" evidence="1">
    <location>
        <begin position="204"/>
        <end position="216"/>
    </location>
</feature>
<gene>
    <name evidence="2" type="ORF">RND81_01G165800</name>
</gene>
<feature type="compositionally biased region" description="Polar residues" evidence="1">
    <location>
        <begin position="134"/>
        <end position="145"/>
    </location>
</feature>
<proteinExistence type="predicted"/>
<dbReference type="EMBL" id="JBDFQZ010000001">
    <property type="protein sequence ID" value="KAK9757490.1"/>
    <property type="molecule type" value="Genomic_DNA"/>
</dbReference>
<dbReference type="Proteomes" id="UP001443914">
    <property type="component" value="Unassembled WGS sequence"/>
</dbReference>
<evidence type="ECO:0000313" key="3">
    <source>
        <dbReference type="Proteomes" id="UP001443914"/>
    </source>
</evidence>
<feature type="region of interest" description="Disordered" evidence="1">
    <location>
        <begin position="54"/>
        <end position="75"/>
    </location>
</feature>
<comment type="caution">
    <text evidence="2">The sequence shown here is derived from an EMBL/GenBank/DDBJ whole genome shotgun (WGS) entry which is preliminary data.</text>
</comment>
<organism evidence="2 3">
    <name type="scientific">Saponaria officinalis</name>
    <name type="common">Common soapwort</name>
    <name type="synonym">Lychnis saponaria</name>
    <dbReference type="NCBI Taxonomy" id="3572"/>
    <lineage>
        <taxon>Eukaryota</taxon>
        <taxon>Viridiplantae</taxon>
        <taxon>Streptophyta</taxon>
        <taxon>Embryophyta</taxon>
        <taxon>Tracheophyta</taxon>
        <taxon>Spermatophyta</taxon>
        <taxon>Magnoliopsida</taxon>
        <taxon>eudicotyledons</taxon>
        <taxon>Gunneridae</taxon>
        <taxon>Pentapetalae</taxon>
        <taxon>Caryophyllales</taxon>
        <taxon>Caryophyllaceae</taxon>
        <taxon>Caryophylleae</taxon>
        <taxon>Saponaria</taxon>
    </lineage>
</organism>
<name>A0AAW1NJ86_SAPOF</name>
<keyword evidence="3" id="KW-1185">Reference proteome</keyword>
<protein>
    <submittedName>
        <fullName evidence="2">Uncharacterized protein</fullName>
    </submittedName>
</protein>
<feature type="region of interest" description="Disordered" evidence="1">
    <location>
        <begin position="126"/>
        <end position="267"/>
    </location>
</feature>
<dbReference type="PANTHER" id="PTHR33871:SF18">
    <property type="entry name" value="F24J8.12 PROTEIN"/>
    <property type="match status" value="1"/>
</dbReference>